<protein>
    <submittedName>
        <fullName evidence="4">Amino acid ABC transporter substrate-binding protein, PAAT family</fullName>
    </submittedName>
</protein>
<organism evidence="4 5">
    <name type="scientific">Bradyrhizobium erythrophlei</name>
    <dbReference type="NCBI Taxonomy" id="1437360"/>
    <lineage>
        <taxon>Bacteria</taxon>
        <taxon>Pseudomonadati</taxon>
        <taxon>Pseudomonadota</taxon>
        <taxon>Alphaproteobacteria</taxon>
        <taxon>Hyphomicrobiales</taxon>
        <taxon>Nitrobacteraceae</taxon>
        <taxon>Bradyrhizobium</taxon>
    </lineage>
</organism>
<dbReference type="EMBL" id="LT670817">
    <property type="protein sequence ID" value="SHH75026.1"/>
    <property type="molecule type" value="Genomic_DNA"/>
</dbReference>
<feature type="signal peptide" evidence="2">
    <location>
        <begin position="1"/>
        <end position="25"/>
    </location>
</feature>
<evidence type="ECO:0000256" key="2">
    <source>
        <dbReference type="SAM" id="SignalP"/>
    </source>
</evidence>
<dbReference type="SUPFAM" id="SSF53850">
    <property type="entry name" value="Periplasmic binding protein-like II"/>
    <property type="match status" value="1"/>
</dbReference>
<dbReference type="Proteomes" id="UP000189796">
    <property type="component" value="Chromosome I"/>
</dbReference>
<reference evidence="4 5" key="1">
    <citation type="submission" date="2016-11" db="EMBL/GenBank/DDBJ databases">
        <authorList>
            <person name="Jaros S."/>
            <person name="Januszkiewicz K."/>
            <person name="Wedrychowicz H."/>
        </authorList>
    </citation>
    <scope>NUCLEOTIDE SEQUENCE [LARGE SCALE GENOMIC DNA]</scope>
    <source>
        <strain evidence="4 5">GAS138</strain>
    </source>
</reference>
<dbReference type="InterPro" id="IPR001638">
    <property type="entry name" value="Solute-binding_3/MltF_N"/>
</dbReference>
<gene>
    <name evidence="4" type="ORF">SAMN05443248_5988</name>
</gene>
<sequence length="297" mass="32827">MLSKRFVLGSLSGAMAFLFVTSSWAADLAEIKQRGEIRHIGIRYANFVTGAGDGLDVELMQGFAKRIGVSYKLVYSDFYSVIRDLLGKDVLRKNGEITLTGDYPIKGDVISTGFTVLPWREAILLYSEPTLPSQVLLVAPAESDLQPIMDSADLAADIAKTRKAIGSRSVLVMERTCLDPTNYGLVNVGIDLKAYNKSANLNEMVPAMLNKEAELTLLDVPDAILDLRKWAGRIKVLGPISDRQTLATAFPKDAPALRDEFNAYLSDIKASGVYDRLVDKYYPGIRRFFPEFFAKTN</sequence>
<dbReference type="Pfam" id="PF00497">
    <property type="entry name" value="SBP_bac_3"/>
    <property type="match status" value="1"/>
</dbReference>
<dbReference type="AlphaFoldDB" id="A0A1M5VIE9"/>
<keyword evidence="1 2" id="KW-0732">Signal</keyword>
<accession>A0A1M5VIE9</accession>
<proteinExistence type="predicted"/>
<dbReference type="Gene3D" id="3.40.190.10">
    <property type="entry name" value="Periplasmic binding protein-like II"/>
    <property type="match status" value="2"/>
</dbReference>
<evidence type="ECO:0000313" key="4">
    <source>
        <dbReference type="EMBL" id="SHH75026.1"/>
    </source>
</evidence>
<evidence type="ECO:0000313" key="5">
    <source>
        <dbReference type="Proteomes" id="UP000189796"/>
    </source>
</evidence>
<dbReference type="OrthoDB" id="6371790at2"/>
<feature type="domain" description="Solute-binding protein family 3/N-terminal" evidence="3">
    <location>
        <begin position="36"/>
        <end position="285"/>
    </location>
</feature>
<dbReference type="RefSeq" id="WP_079607573.1">
    <property type="nucleotide sequence ID" value="NZ_LT670817.1"/>
</dbReference>
<feature type="chain" id="PRO_5013110388" evidence="2">
    <location>
        <begin position="26"/>
        <end position="297"/>
    </location>
</feature>
<evidence type="ECO:0000259" key="3">
    <source>
        <dbReference type="SMART" id="SM00062"/>
    </source>
</evidence>
<name>A0A1M5VIE9_9BRAD</name>
<dbReference type="PANTHER" id="PTHR35936:SF17">
    <property type="entry name" value="ARGININE-BINDING EXTRACELLULAR PROTEIN ARTP"/>
    <property type="match status" value="1"/>
</dbReference>
<dbReference type="SMART" id="SM00062">
    <property type="entry name" value="PBPb"/>
    <property type="match status" value="1"/>
</dbReference>
<evidence type="ECO:0000256" key="1">
    <source>
        <dbReference type="ARBA" id="ARBA00022729"/>
    </source>
</evidence>
<dbReference type="PANTHER" id="PTHR35936">
    <property type="entry name" value="MEMBRANE-BOUND LYTIC MUREIN TRANSGLYCOSYLASE F"/>
    <property type="match status" value="1"/>
</dbReference>